<dbReference type="PANTHER" id="PTHR10741">
    <property type="entry name" value="TRANSLIN AND TRANSLIN ASSOCIATED PROTEIN X"/>
    <property type="match status" value="1"/>
</dbReference>
<organism evidence="13 14">
    <name type="scientific">Trichinella nativa</name>
    <dbReference type="NCBI Taxonomy" id="6335"/>
    <lineage>
        <taxon>Eukaryota</taxon>
        <taxon>Metazoa</taxon>
        <taxon>Ecdysozoa</taxon>
        <taxon>Nematoda</taxon>
        <taxon>Enoplea</taxon>
        <taxon>Dorylaimia</taxon>
        <taxon>Trichinellida</taxon>
        <taxon>Trichinellidae</taxon>
        <taxon>Trichinella</taxon>
    </lineage>
</organism>
<evidence type="ECO:0000313" key="14">
    <source>
        <dbReference type="Proteomes" id="UP000054721"/>
    </source>
</evidence>
<keyword evidence="7" id="KW-0694">RNA-binding</keyword>
<keyword evidence="6" id="KW-0963">Cytoplasm</keyword>
<comment type="subunit">
    <text evidence="4">Ring-shaped heterooctamer of six TSN and two TSNAX subunits, DNA/RNA binding occurs inside the ring.</text>
</comment>
<reference evidence="13 14" key="1">
    <citation type="submission" date="2015-05" db="EMBL/GenBank/DDBJ databases">
        <title>Evolution of Trichinella species and genotypes.</title>
        <authorList>
            <person name="Korhonen P.K."/>
            <person name="Edoardo P."/>
            <person name="Giuseppe L.R."/>
            <person name="Gasser R.B."/>
        </authorList>
    </citation>
    <scope>NUCLEOTIDE SEQUENCE [LARGE SCALE GENOMIC DNA]</scope>
    <source>
        <strain evidence="13">ISS10</strain>
    </source>
</reference>
<comment type="caution">
    <text evidence="13">The sequence shown here is derived from an EMBL/GenBank/DDBJ whole genome shotgun (WGS) entry which is preliminary data.</text>
</comment>
<comment type="similarity">
    <text evidence="3">Belongs to the translin family.</text>
</comment>
<dbReference type="Pfam" id="PF01997">
    <property type="entry name" value="Translin"/>
    <property type="match status" value="1"/>
</dbReference>
<proteinExistence type="inferred from homology"/>
<dbReference type="InterPro" id="IPR002848">
    <property type="entry name" value="Translin_fam"/>
</dbReference>
<evidence type="ECO:0000256" key="11">
    <source>
        <dbReference type="ARBA" id="ARBA00025410"/>
    </source>
</evidence>
<dbReference type="GO" id="GO:0003697">
    <property type="term" value="F:single-stranded DNA binding"/>
    <property type="evidence" value="ECO:0007669"/>
    <property type="project" value="InterPro"/>
</dbReference>
<keyword evidence="8" id="KW-0238">DNA-binding</keyword>
<evidence type="ECO:0000256" key="3">
    <source>
        <dbReference type="ARBA" id="ARBA00005902"/>
    </source>
</evidence>
<dbReference type="InterPro" id="IPR033956">
    <property type="entry name" value="Translin"/>
</dbReference>
<sequence length="311" mass="36341">MCLIKQYTIADNLHRIATIDILHLSNLVFELVLLNRFGISVQLHNGEFHFENHFFLIQICNVGLKAMILLHIAKNEQLLHLEMDDFSVIEDDFKTYDKEFQVDLKSKEEIDLLVFGLEGEEGKLASILMQIHQQPTEEKLSGWFLKLQDELQNVKTFYSSLAKVVSSDRYYRYHELFRHITQKIVCVAAILIFFTQRHLLTRSEAAEILGVAEREENGFHLDLEDYLHAILLSTSEFCRFAVNFATFGHYERVDDIADILGKISAAFRLLNFKSGNLRKHYDTLKYSLNKVEEVKYNLTIRGLRKYSKQEK</sequence>
<dbReference type="InterPro" id="IPR016068">
    <property type="entry name" value="Translin_N"/>
</dbReference>
<gene>
    <name evidence="13" type="primary">Tsn</name>
    <name evidence="13" type="ORF">T02_2097</name>
</gene>
<evidence type="ECO:0000256" key="10">
    <source>
        <dbReference type="ARBA" id="ARBA00025374"/>
    </source>
</evidence>
<dbReference type="GO" id="GO:0043565">
    <property type="term" value="F:sequence-specific DNA binding"/>
    <property type="evidence" value="ECO:0007669"/>
    <property type="project" value="InterPro"/>
</dbReference>
<dbReference type="GO" id="GO:0005634">
    <property type="term" value="C:nucleus"/>
    <property type="evidence" value="ECO:0007669"/>
    <property type="project" value="UniProtKB-SubCell"/>
</dbReference>
<comment type="function">
    <text evidence="11">Exhibits both single-stranded and double-stranded endoribonuclease activity. May act as an activator of RNA-induced silencing complex (RISC) by facilitating endonucleolytic cleavage of the siRNA passenger strand.</text>
</comment>
<evidence type="ECO:0000256" key="8">
    <source>
        <dbReference type="ARBA" id="ARBA00023125"/>
    </source>
</evidence>
<accession>A0A0V1L915</accession>
<comment type="function">
    <text evidence="10">DNA-binding protein that specifically recognizes consensus sequences at the breakpoint junctions in chromosomal translocations, mostly involving immunoglobulin (Ig)/T-cell receptor gene segments. Seems to recognize single-stranded DNA ends generated by staggered breaks occurring at recombination hot spots.</text>
</comment>
<keyword evidence="9" id="KW-0539">Nucleus</keyword>
<name>A0A0V1L915_9BILA</name>
<evidence type="ECO:0000256" key="2">
    <source>
        <dbReference type="ARBA" id="ARBA00004496"/>
    </source>
</evidence>
<dbReference type="Gene3D" id="1.20.58.200">
    <property type="entry name" value="Translin, domain 2"/>
    <property type="match status" value="1"/>
</dbReference>
<dbReference type="GO" id="GO:0005737">
    <property type="term" value="C:cytoplasm"/>
    <property type="evidence" value="ECO:0007669"/>
    <property type="project" value="UniProtKB-SubCell"/>
</dbReference>
<evidence type="ECO:0000313" key="13">
    <source>
        <dbReference type="EMBL" id="KRZ55941.1"/>
    </source>
</evidence>
<keyword evidence="14" id="KW-1185">Reference proteome</keyword>
<dbReference type="CDD" id="cd14819">
    <property type="entry name" value="Translin"/>
    <property type="match status" value="1"/>
</dbReference>
<evidence type="ECO:0000256" key="9">
    <source>
        <dbReference type="ARBA" id="ARBA00023242"/>
    </source>
</evidence>
<evidence type="ECO:0000256" key="5">
    <source>
        <dbReference type="ARBA" id="ARBA00022196"/>
    </source>
</evidence>
<dbReference type="AlphaFoldDB" id="A0A0V1L915"/>
<dbReference type="STRING" id="6335.A0A0V1L915"/>
<dbReference type="Proteomes" id="UP000054721">
    <property type="component" value="Unassembled WGS sequence"/>
</dbReference>
<evidence type="ECO:0000256" key="12">
    <source>
        <dbReference type="ARBA" id="ARBA00030513"/>
    </source>
</evidence>
<dbReference type="InterPro" id="IPR016069">
    <property type="entry name" value="Translin_C"/>
</dbReference>
<evidence type="ECO:0000256" key="1">
    <source>
        <dbReference type="ARBA" id="ARBA00004123"/>
    </source>
</evidence>
<comment type="subcellular location">
    <subcellularLocation>
        <location evidence="2">Cytoplasm</location>
    </subcellularLocation>
    <subcellularLocation>
        <location evidence="1">Nucleus</location>
    </subcellularLocation>
</comment>
<dbReference type="EMBL" id="JYDW01000104">
    <property type="protein sequence ID" value="KRZ55941.1"/>
    <property type="molecule type" value="Genomic_DNA"/>
</dbReference>
<dbReference type="OrthoDB" id="829at2759"/>
<dbReference type="SUPFAM" id="SSF74784">
    <property type="entry name" value="Translin"/>
    <property type="match status" value="1"/>
</dbReference>
<evidence type="ECO:0000256" key="6">
    <source>
        <dbReference type="ARBA" id="ARBA00022490"/>
    </source>
</evidence>
<evidence type="ECO:0000256" key="4">
    <source>
        <dbReference type="ARBA" id="ARBA00011685"/>
    </source>
</evidence>
<dbReference type="InterPro" id="IPR036081">
    <property type="entry name" value="Translin_sf"/>
</dbReference>
<evidence type="ECO:0000256" key="7">
    <source>
        <dbReference type="ARBA" id="ARBA00022884"/>
    </source>
</evidence>
<protein>
    <recommendedName>
        <fullName evidence="5">Translin</fullName>
    </recommendedName>
    <alternativeName>
        <fullName evidence="12">Component 3 of promoter of RISC</fullName>
    </alternativeName>
</protein>
<dbReference type="Gene3D" id="1.20.58.190">
    <property type="entry name" value="Translin, domain 1"/>
    <property type="match status" value="1"/>
</dbReference>
<dbReference type="GO" id="GO:0016070">
    <property type="term" value="P:RNA metabolic process"/>
    <property type="evidence" value="ECO:0007669"/>
    <property type="project" value="InterPro"/>
</dbReference>
<dbReference type="GO" id="GO:0003723">
    <property type="term" value="F:RNA binding"/>
    <property type="evidence" value="ECO:0007669"/>
    <property type="project" value="UniProtKB-KW"/>
</dbReference>